<dbReference type="Gene3D" id="1.10.287.950">
    <property type="entry name" value="Methyl-accepting chemotaxis protein"/>
    <property type="match status" value="1"/>
</dbReference>
<dbReference type="RefSeq" id="WP_125014211.1">
    <property type="nucleotide sequence ID" value="NZ_QWEZ01000001.1"/>
</dbReference>
<dbReference type="PANTHER" id="PTHR32089:SF112">
    <property type="entry name" value="LYSOZYME-LIKE PROTEIN-RELATED"/>
    <property type="match status" value="1"/>
</dbReference>
<name>A0A3P3VNC3_9GAMM</name>
<dbReference type="AlphaFoldDB" id="A0A3P3VNC3"/>
<comment type="caution">
    <text evidence="1">The sequence shown here is derived from an EMBL/GenBank/DDBJ whole genome shotgun (WGS) entry which is preliminary data.</text>
</comment>
<evidence type="ECO:0008006" key="3">
    <source>
        <dbReference type="Google" id="ProtNLM"/>
    </source>
</evidence>
<dbReference type="SUPFAM" id="SSF58104">
    <property type="entry name" value="Methyl-accepting chemotaxis protein (MCP) signaling domain"/>
    <property type="match status" value="1"/>
</dbReference>
<proteinExistence type="predicted"/>
<dbReference type="Proteomes" id="UP000280792">
    <property type="component" value="Unassembled WGS sequence"/>
</dbReference>
<reference evidence="1 2" key="2">
    <citation type="submission" date="2018-12" db="EMBL/GenBank/DDBJ databases">
        <title>Simiduia agarivorans gen. nov., sp. nov., a marine, agarolytic bacterium isolated from shallow coastal water from Keelung, Taiwan.</title>
        <authorList>
            <person name="Shieh W.Y."/>
        </authorList>
    </citation>
    <scope>NUCLEOTIDE SEQUENCE [LARGE SCALE GENOMIC DNA]</scope>
    <source>
        <strain evidence="1 2">GTF-13</strain>
    </source>
</reference>
<dbReference type="EMBL" id="QWEZ01000001">
    <property type="protein sequence ID" value="RRJ83847.1"/>
    <property type="molecule type" value="Genomic_DNA"/>
</dbReference>
<protein>
    <recommendedName>
        <fullName evidence="3">Methyl-accepting chemotaxis protein</fullName>
    </recommendedName>
</protein>
<accession>A0A3P3VNC3</accession>
<evidence type="ECO:0000313" key="1">
    <source>
        <dbReference type="EMBL" id="RRJ83847.1"/>
    </source>
</evidence>
<gene>
    <name evidence="1" type="ORF">D0544_01640</name>
</gene>
<dbReference type="PANTHER" id="PTHR32089">
    <property type="entry name" value="METHYL-ACCEPTING CHEMOTAXIS PROTEIN MCPB"/>
    <property type="match status" value="1"/>
</dbReference>
<sequence length="103" mass="11133">MNWIKRSLLAKACAGIVSGMLLLVLTSLWGGQQLADAISDMNTQIATAAEEQSSVSEEITRNITEITSIASKNSKNAQHTAETSEHLVQLSNALKEVARRLSH</sequence>
<reference evidence="1 2" key="1">
    <citation type="submission" date="2018-08" db="EMBL/GenBank/DDBJ databases">
        <authorList>
            <person name="Khan S.A."/>
        </authorList>
    </citation>
    <scope>NUCLEOTIDE SEQUENCE [LARGE SCALE GENOMIC DNA]</scope>
    <source>
        <strain evidence="1 2">GTF-13</strain>
    </source>
</reference>
<evidence type="ECO:0000313" key="2">
    <source>
        <dbReference type="Proteomes" id="UP000280792"/>
    </source>
</evidence>
<keyword evidence="2" id="KW-1185">Reference proteome</keyword>
<organism evidence="1 2">
    <name type="scientific">Aestuariirhabdus litorea</name>
    <dbReference type="NCBI Taxonomy" id="2528527"/>
    <lineage>
        <taxon>Bacteria</taxon>
        <taxon>Pseudomonadati</taxon>
        <taxon>Pseudomonadota</taxon>
        <taxon>Gammaproteobacteria</taxon>
        <taxon>Oceanospirillales</taxon>
        <taxon>Aestuariirhabdaceae</taxon>
        <taxon>Aestuariirhabdus</taxon>
    </lineage>
</organism>